<dbReference type="Pfam" id="PF25058">
    <property type="entry name" value="ARM_TT21"/>
    <property type="match status" value="1"/>
</dbReference>
<feature type="domain" description="Tetratricopeptide repeat protein 21A/21B fourth ARM" evidence="9">
    <location>
        <begin position="778"/>
        <end position="957"/>
    </location>
</feature>
<dbReference type="InterPro" id="IPR011990">
    <property type="entry name" value="TPR-like_helical_dom_sf"/>
</dbReference>
<evidence type="ECO:0000256" key="4">
    <source>
        <dbReference type="PROSITE-ProRule" id="PRU00339"/>
    </source>
</evidence>
<evidence type="ECO:0000313" key="10">
    <source>
        <dbReference type="EMBL" id="KAG0557164.1"/>
    </source>
</evidence>
<accession>A0A8T0GFS1</accession>
<evidence type="ECO:0000256" key="1">
    <source>
        <dbReference type="ARBA" id="ARBA00010935"/>
    </source>
</evidence>
<evidence type="ECO:0000259" key="8">
    <source>
        <dbReference type="Pfam" id="PF25064"/>
    </source>
</evidence>
<dbReference type="PROSITE" id="PS50005">
    <property type="entry name" value="TPR"/>
    <property type="match status" value="1"/>
</dbReference>
<dbReference type="InterPro" id="IPR056832">
    <property type="entry name" value="ARM_TT21_2nd"/>
</dbReference>
<dbReference type="GO" id="GO:0030991">
    <property type="term" value="C:intraciliary transport particle A"/>
    <property type="evidence" value="ECO:0007669"/>
    <property type="project" value="TreeGrafter"/>
</dbReference>
<dbReference type="Pfam" id="PF25062">
    <property type="entry name" value="ARM_TT21_N"/>
    <property type="match status" value="1"/>
</dbReference>
<keyword evidence="11" id="KW-1185">Reference proteome</keyword>
<keyword evidence="3 4" id="KW-0802">TPR repeat</keyword>
<dbReference type="InterPro" id="IPR056833">
    <property type="entry name" value="ARM_TT21_N"/>
</dbReference>
<dbReference type="FunFam" id="1.25.40.10:FF:000219">
    <property type="entry name" value="Tetratricopeptide repeat domain 21B"/>
    <property type="match status" value="1"/>
</dbReference>
<dbReference type="InterPro" id="IPR019734">
    <property type="entry name" value="TPR_rpt"/>
</dbReference>
<dbReference type="PANTHER" id="PTHR14699">
    <property type="entry name" value="STI2 PROTEIN-RELATED"/>
    <property type="match status" value="1"/>
</dbReference>
<organism evidence="10 11">
    <name type="scientific">Ceratodon purpureus</name>
    <name type="common">Fire moss</name>
    <name type="synonym">Dicranum purpureum</name>
    <dbReference type="NCBI Taxonomy" id="3225"/>
    <lineage>
        <taxon>Eukaryota</taxon>
        <taxon>Viridiplantae</taxon>
        <taxon>Streptophyta</taxon>
        <taxon>Embryophyta</taxon>
        <taxon>Bryophyta</taxon>
        <taxon>Bryophytina</taxon>
        <taxon>Bryopsida</taxon>
        <taxon>Dicranidae</taxon>
        <taxon>Pseudoditrichales</taxon>
        <taxon>Ditrichaceae</taxon>
        <taxon>Ceratodon</taxon>
    </lineage>
</organism>
<dbReference type="SUPFAM" id="SSF48452">
    <property type="entry name" value="TPR-like"/>
    <property type="match status" value="4"/>
</dbReference>
<dbReference type="InterPro" id="IPR056835">
    <property type="entry name" value="ARM_TT21_5th"/>
</dbReference>
<dbReference type="PANTHER" id="PTHR14699:SF0">
    <property type="entry name" value="TETRATRICOPEPTIDE REPEAT PROTEIN 21 HOMOLOG"/>
    <property type="match status" value="1"/>
</dbReference>
<comment type="caution">
    <text evidence="10">The sequence shown here is derived from an EMBL/GenBank/DDBJ whole genome shotgun (WGS) entry which is preliminary data.</text>
</comment>
<proteinExistence type="inferred from homology"/>
<dbReference type="Pfam" id="PF25064">
    <property type="entry name" value="ARM_TT21_5th"/>
    <property type="match status" value="1"/>
</dbReference>
<evidence type="ECO:0000259" key="9">
    <source>
        <dbReference type="Pfam" id="PF25068"/>
    </source>
</evidence>
<keyword evidence="2" id="KW-0677">Repeat</keyword>
<dbReference type="Proteomes" id="UP000822688">
    <property type="component" value="Chromosome 11"/>
</dbReference>
<dbReference type="GO" id="GO:0061512">
    <property type="term" value="P:protein localization to cilium"/>
    <property type="evidence" value="ECO:0007669"/>
    <property type="project" value="TreeGrafter"/>
</dbReference>
<feature type="domain" description="Tetratricopeptide repeat protein 21A/21B second ARM" evidence="5">
    <location>
        <begin position="285"/>
        <end position="554"/>
    </location>
</feature>
<dbReference type="GO" id="GO:0005929">
    <property type="term" value="C:cilium"/>
    <property type="evidence" value="ECO:0007669"/>
    <property type="project" value="GOC"/>
</dbReference>
<reference evidence="10 11" key="1">
    <citation type="submission" date="2020-06" db="EMBL/GenBank/DDBJ databases">
        <title>WGS assembly of Ceratodon purpureus strain R40.</title>
        <authorList>
            <person name="Carey S.B."/>
            <person name="Jenkins J."/>
            <person name="Shu S."/>
            <person name="Lovell J.T."/>
            <person name="Sreedasyam A."/>
            <person name="Maumus F."/>
            <person name="Tiley G.P."/>
            <person name="Fernandez-Pozo N."/>
            <person name="Barry K."/>
            <person name="Chen C."/>
            <person name="Wang M."/>
            <person name="Lipzen A."/>
            <person name="Daum C."/>
            <person name="Saski C.A."/>
            <person name="Payton A.C."/>
            <person name="Mcbreen J.C."/>
            <person name="Conrad R.E."/>
            <person name="Kollar L.M."/>
            <person name="Olsson S."/>
            <person name="Huttunen S."/>
            <person name="Landis J.B."/>
            <person name="Wickett N.J."/>
            <person name="Johnson M.G."/>
            <person name="Rensing S.A."/>
            <person name="Grimwood J."/>
            <person name="Schmutz J."/>
            <person name="Mcdaniel S.F."/>
        </authorList>
    </citation>
    <scope>NUCLEOTIDE SEQUENCE [LARGE SCALE GENOMIC DNA]</scope>
    <source>
        <strain evidence="10 11">R40</strain>
    </source>
</reference>
<evidence type="ECO:0000256" key="2">
    <source>
        <dbReference type="ARBA" id="ARBA00022737"/>
    </source>
</evidence>
<name>A0A8T0GFS1_CERPU</name>
<sequence length="1357" mass="153602">MGDEVHVTVNYYARVGYGHHIQSYCAHLLLKRPREPILLFWHAYGLMLEGSYSEALHEMEPLQDHRELQVAVLAAMLYSHEHSASPDADVSHNLRRRLDAVDQTASERALVLAATLYWHLGGSKHLRKSRDLVMRVLRVQPQYTQAQCLHGWLGLGATHVRHGLESNPASVDWKIADKSFQAFEEILSKGSNVEALMGRAYYHELKQEYSEALADLSQVTVLHAWFLPAVFEKARMGMLLQDLDLVHEASQQILQKDPNNIDGLRLAIHLHLCSDNKHSTAAGLLADLLRNIEHREPRNAYLCLAVVKSCARLAGRGATLVLQKTMAIIERARRLNPRESAFVVELADQLFLLEDYKAALAAYKSTANLDELNMEAMYGAIQCLVVLGDLDEAEQQLEFLAEVSVSTGKSASLPYLMAQLCWRKHRHGARCRDLLDESIEIQTKRMRPQHDFTFYAELNPDRRLGIAHLYITISHFECKGPHVEESYSLLRAVDILEQLTNLVPGLMDAHLMLARVFLRMNNSEAAQRCIHSALALDFGSSSAHLLLAQIYVDQLKYELAKQSLEQALSADFVIRETVVYHVLQAQIMVNSQQFDEALKVLVAARSLPEMGQVGIESNSSYYRSRKHLETTDMDRVMVFLLLAEVHIHFNHFPEATKTIQDAMNKFSGTPEEVRVVLSNCDLALSRGDVPAAISILSQVPPESNYYVQARVKLADVYLKHQHNRALYAKCYREIAQLHPNAKAYMMLGEALMRIDEPEEAMEAYGAARKDSPRDAAVANQVGQALVATHEYKKAVEHYEDSLVTVKEGPARLELLYNFGDLNFKLKNYQRSAEVLCELLANVEDDCMERNLKNGKMLMLCLKASLLLSKVHNIQGQQNSSQATPEAINNRSKYLHHYKVMFKARDLFNNYLVELQGQHCDAIKEQKNVAADVYFQFAQGCEANNDADKAILLLNEALKCNPAHSAASVALAKIHLARGEVGECEQRCAALLRANPFNDEAGDILVYLMIHRELYESAILHFQQILERDPNHYSALSQLIRLFRRCGRLEEISQYLNQAEKATPMAIYHAGLNFCKGLVALHSNKPYEAIMLFNNARADYDWGKPALFAMVEIYLNIANDLGWEEANLEGCTGPTEEGIKIAQKLLNDCRNLEGKSVKHVVLECYASMASRHKTDVENALVKLQELVGQDSTLREKERVCTMLAIATGLTLLRQTAKAKNQLRAIDRMPYKWDDGDDFERAWLMLANIHMQAGKQEAAEELCKKCLKYNKECSKAWELLGLIMEKNHSYPEAVSFYENAWKCLKEASPAVGYRLAYTYLKDKRHIEAITVCQKVLRISPNYPKIKKDILDKARVCVRA</sequence>
<evidence type="ECO:0000259" key="5">
    <source>
        <dbReference type="Pfam" id="PF25060"/>
    </source>
</evidence>
<dbReference type="Pfam" id="PF25063">
    <property type="entry name" value="ARM_TT21_C"/>
    <property type="match status" value="1"/>
</dbReference>
<dbReference type="Pfam" id="PF25060">
    <property type="entry name" value="ARM_TT21_2nd"/>
    <property type="match status" value="1"/>
</dbReference>
<dbReference type="InterPro" id="IPR056836">
    <property type="entry name" value="ARM_TT21_4th"/>
</dbReference>
<evidence type="ECO:0008006" key="12">
    <source>
        <dbReference type="Google" id="ProtNLM"/>
    </source>
</evidence>
<evidence type="ECO:0000259" key="6">
    <source>
        <dbReference type="Pfam" id="PF25062"/>
    </source>
</evidence>
<evidence type="ECO:0000259" key="7">
    <source>
        <dbReference type="Pfam" id="PF25063"/>
    </source>
</evidence>
<dbReference type="Pfam" id="PF25068">
    <property type="entry name" value="ARM_TT21_4th"/>
    <property type="match status" value="1"/>
</dbReference>
<feature type="repeat" description="TPR" evidence="4">
    <location>
        <begin position="741"/>
        <end position="774"/>
    </location>
</feature>
<feature type="domain" description="Tetratricopeptide repeat protein 21A/21B fifth ARM repeats" evidence="8">
    <location>
        <begin position="1003"/>
        <end position="1114"/>
    </location>
</feature>
<dbReference type="InterPro" id="IPR040364">
    <property type="entry name" value="TTC21A/TTC21B"/>
</dbReference>
<evidence type="ECO:0000313" key="11">
    <source>
        <dbReference type="Proteomes" id="UP000822688"/>
    </source>
</evidence>
<dbReference type="GO" id="GO:0035721">
    <property type="term" value="P:intraciliary retrograde transport"/>
    <property type="evidence" value="ECO:0007669"/>
    <property type="project" value="TreeGrafter"/>
</dbReference>
<dbReference type="Gene3D" id="1.25.40.10">
    <property type="entry name" value="Tetratricopeptide repeat domain"/>
    <property type="match status" value="6"/>
</dbReference>
<comment type="similarity">
    <text evidence="1">Belongs to the TTC21 family.</text>
</comment>
<dbReference type="SMART" id="SM00028">
    <property type="entry name" value="TPR"/>
    <property type="match status" value="12"/>
</dbReference>
<evidence type="ECO:0000256" key="3">
    <source>
        <dbReference type="ARBA" id="ARBA00022803"/>
    </source>
</evidence>
<dbReference type="EMBL" id="CM026432">
    <property type="protein sequence ID" value="KAG0557164.1"/>
    <property type="molecule type" value="Genomic_DNA"/>
</dbReference>
<gene>
    <name evidence="10" type="ORF">KC19_11G106900</name>
</gene>
<feature type="domain" description="Tetratricopeptide repeat protein 21A/21B N-terminal ARM repeat" evidence="6">
    <location>
        <begin position="9"/>
        <end position="245"/>
    </location>
</feature>
<dbReference type="FunFam" id="1.25.40.10:FF:001391">
    <property type="entry name" value="Tetratricopeptide repeat protein 21B"/>
    <property type="match status" value="1"/>
</dbReference>
<protein>
    <recommendedName>
        <fullName evidence="12">Tetratricopeptide repeat protein 21B</fullName>
    </recommendedName>
</protein>
<feature type="domain" description="Tetratricopeptide repeat protein 21A/21B C-terminal ARM" evidence="7">
    <location>
        <begin position="1141"/>
        <end position="1352"/>
    </location>
</feature>
<dbReference type="InterPro" id="IPR056834">
    <property type="entry name" value="ARM_TT21_C"/>
</dbReference>